<dbReference type="AlphaFoldDB" id="A0A161WX46"/>
<sequence length="229" mass="24950">MLTSLENCDHCIKITAVQEFGEDLRVVPDYADAFGHALNVVNVEVECDQRNVTRGVDVADCGIYGQVLNVVNVEIDGDRRNVEVGFDRGHVVNCNFGVQGNGDGSETNVVHFENSGGIVNLVDAADYGELIFKRNVDSGDLDGCGADEMNSDNAEVGGERENVKLPVTVELANAVQKAGTSVVHLEMNRKPGNLEDRDQGNMADSLKVSLHNRRVFLIFIHMNITVHLI</sequence>
<name>A0A161WX46_DAUCS</name>
<dbReference type="Gramene" id="KZN03275">
    <property type="protein sequence ID" value="KZN03275"/>
    <property type="gene ID" value="DCAR_012031"/>
</dbReference>
<proteinExistence type="predicted"/>
<gene>
    <name evidence="1" type="ORF">DCAR_012031</name>
    <name evidence="2" type="ORF">DCAR_0313609</name>
</gene>
<dbReference type="EMBL" id="CP093345">
    <property type="protein sequence ID" value="WOG94316.1"/>
    <property type="molecule type" value="Genomic_DNA"/>
</dbReference>
<keyword evidence="3" id="KW-1185">Reference proteome</keyword>
<reference evidence="2" key="2">
    <citation type="submission" date="2022-03" db="EMBL/GenBank/DDBJ databases">
        <title>Draft title - Genomic analysis of global carrot germplasm unveils the trajectory of domestication and the origin of high carotenoid orange carrot.</title>
        <authorList>
            <person name="Iorizzo M."/>
            <person name="Ellison S."/>
            <person name="Senalik D."/>
            <person name="Macko-Podgorni A."/>
            <person name="Grzebelus D."/>
            <person name="Bostan H."/>
            <person name="Rolling W."/>
            <person name="Curaba J."/>
            <person name="Simon P."/>
        </authorList>
    </citation>
    <scope>NUCLEOTIDE SEQUENCE</scope>
    <source>
        <tissue evidence="2">Leaf</tissue>
    </source>
</reference>
<dbReference type="EMBL" id="LNRQ01000003">
    <property type="protein sequence ID" value="KZN03275.1"/>
    <property type="molecule type" value="Genomic_DNA"/>
</dbReference>
<evidence type="ECO:0000313" key="2">
    <source>
        <dbReference type="EMBL" id="WOG94316.1"/>
    </source>
</evidence>
<reference evidence="1" key="1">
    <citation type="journal article" date="2016" name="Nat. Genet.">
        <title>A high-quality carrot genome assembly provides new insights into carotenoid accumulation and asterid genome evolution.</title>
        <authorList>
            <person name="Iorizzo M."/>
            <person name="Ellison S."/>
            <person name="Senalik D."/>
            <person name="Zeng P."/>
            <person name="Satapoomin P."/>
            <person name="Huang J."/>
            <person name="Bowman M."/>
            <person name="Iovene M."/>
            <person name="Sanseverino W."/>
            <person name="Cavagnaro P."/>
            <person name="Yildiz M."/>
            <person name="Macko-Podgorni A."/>
            <person name="Moranska E."/>
            <person name="Grzebelus E."/>
            <person name="Grzebelus D."/>
            <person name="Ashrafi H."/>
            <person name="Zheng Z."/>
            <person name="Cheng S."/>
            <person name="Spooner D."/>
            <person name="Van Deynze A."/>
            <person name="Simon P."/>
        </authorList>
    </citation>
    <scope>NUCLEOTIDE SEQUENCE [LARGE SCALE GENOMIC DNA]</scope>
    <source>
        <tissue evidence="1">Leaf</tissue>
    </source>
</reference>
<protein>
    <submittedName>
        <fullName evidence="1">Uncharacterized protein</fullName>
    </submittedName>
</protein>
<dbReference type="Proteomes" id="UP000077755">
    <property type="component" value="Chromosome 3"/>
</dbReference>
<evidence type="ECO:0000313" key="1">
    <source>
        <dbReference type="EMBL" id="KZN03275.1"/>
    </source>
</evidence>
<evidence type="ECO:0000313" key="3">
    <source>
        <dbReference type="Proteomes" id="UP000077755"/>
    </source>
</evidence>
<organism evidence="1">
    <name type="scientific">Daucus carota subsp. sativus</name>
    <name type="common">Carrot</name>
    <dbReference type="NCBI Taxonomy" id="79200"/>
    <lineage>
        <taxon>Eukaryota</taxon>
        <taxon>Viridiplantae</taxon>
        <taxon>Streptophyta</taxon>
        <taxon>Embryophyta</taxon>
        <taxon>Tracheophyta</taxon>
        <taxon>Spermatophyta</taxon>
        <taxon>Magnoliopsida</taxon>
        <taxon>eudicotyledons</taxon>
        <taxon>Gunneridae</taxon>
        <taxon>Pentapetalae</taxon>
        <taxon>asterids</taxon>
        <taxon>campanulids</taxon>
        <taxon>Apiales</taxon>
        <taxon>Apiaceae</taxon>
        <taxon>Apioideae</taxon>
        <taxon>Scandiceae</taxon>
        <taxon>Daucinae</taxon>
        <taxon>Daucus</taxon>
        <taxon>Daucus sect. Daucus</taxon>
    </lineage>
</organism>
<accession>A0A161WX46</accession>